<gene>
    <name evidence="2" type="ORF">ACFO0A_01570</name>
</gene>
<proteinExistence type="predicted"/>
<reference evidence="3" key="1">
    <citation type="journal article" date="2019" name="Int. J. Syst. Evol. Microbiol.">
        <title>The Global Catalogue of Microorganisms (GCM) 10K type strain sequencing project: providing services to taxonomists for standard genome sequencing and annotation.</title>
        <authorList>
            <consortium name="The Broad Institute Genomics Platform"/>
            <consortium name="The Broad Institute Genome Sequencing Center for Infectious Disease"/>
            <person name="Wu L."/>
            <person name="Ma J."/>
        </authorList>
    </citation>
    <scope>NUCLEOTIDE SEQUENCE [LARGE SCALE GENOMIC DNA]</scope>
    <source>
        <strain evidence="3">CGMCC 1.12989</strain>
    </source>
</reference>
<evidence type="ECO:0000259" key="1">
    <source>
        <dbReference type="Pfam" id="PF03435"/>
    </source>
</evidence>
<evidence type="ECO:0000313" key="2">
    <source>
        <dbReference type="EMBL" id="MFC4293740.1"/>
    </source>
</evidence>
<dbReference type="Gene3D" id="3.40.50.720">
    <property type="entry name" value="NAD(P)-binding Rossmann-like Domain"/>
    <property type="match status" value="1"/>
</dbReference>
<accession>A0ABV8RMI0</accession>
<sequence>MTVLPRDERPFDIVVYGATGYTGRLVAEYLDQHYRDRADRPRWAMAGRSAAKLAEVRDLIGAPADTPLVVADASDPASLREMAKQTRVVLTTVGPYQLYGEPVLAACIDEGTDYADLCGEPGWMRAMIDAHDAAARESGSRVAFSSGFDSIPFDLGVLMLQKEAVARFGAPAPRVKGRVRAMQGKASGGTAASLKATMAAAAKDPSLIPILASSFGLTPGFEGPPQPRGDKPEYDEGLGSWAAPFIMAAINTKNVHRTNAVLGFPFGKDFVYDEMILTGPGEAGEKAAQFVATTPMIGRPDDPLPGEGPTKEERDNGFYDVLFVGEYPDGRTLRYGVKGRYDPGYGSTSRMLAETGIALIDSDAPGGIATPGAILGEALVKRLRDNAEITFATED</sequence>
<keyword evidence="3" id="KW-1185">Reference proteome</keyword>
<dbReference type="Proteomes" id="UP001595828">
    <property type="component" value="Unassembled WGS sequence"/>
</dbReference>
<dbReference type="RefSeq" id="WP_379537225.1">
    <property type="nucleotide sequence ID" value="NZ_JBHSDR010000003.1"/>
</dbReference>
<dbReference type="Pfam" id="PF03435">
    <property type="entry name" value="Sacchrp_dh_NADP"/>
    <property type="match status" value="1"/>
</dbReference>
<dbReference type="PANTHER" id="PTHR12286:SF5">
    <property type="entry name" value="SACCHAROPINE DEHYDROGENASE-LIKE OXIDOREDUCTASE"/>
    <property type="match status" value="1"/>
</dbReference>
<feature type="domain" description="Saccharopine dehydrogenase NADP binding" evidence="1">
    <location>
        <begin position="13"/>
        <end position="139"/>
    </location>
</feature>
<dbReference type="SUPFAM" id="SSF51735">
    <property type="entry name" value="NAD(P)-binding Rossmann-fold domains"/>
    <property type="match status" value="1"/>
</dbReference>
<evidence type="ECO:0000313" key="3">
    <source>
        <dbReference type="Proteomes" id="UP001595828"/>
    </source>
</evidence>
<dbReference type="InterPro" id="IPR051276">
    <property type="entry name" value="Saccharopine_DH-like_oxidrdct"/>
</dbReference>
<name>A0ABV8RMI0_9SPHN</name>
<organism evidence="2 3">
    <name type="scientific">Novosphingobium tardum</name>
    <dbReference type="NCBI Taxonomy" id="1538021"/>
    <lineage>
        <taxon>Bacteria</taxon>
        <taxon>Pseudomonadati</taxon>
        <taxon>Pseudomonadota</taxon>
        <taxon>Alphaproteobacteria</taxon>
        <taxon>Sphingomonadales</taxon>
        <taxon>Sphingomonadaceae</taxon>
        <taxon>Novosphingobium</taxon>
    </lineage>
</organism>
<comment type="caution">
    <text evidence="2">The sequence shown here is derived from an EMBL/GenBank/DDBJ whole genome shotgun (WGS) entry which is preliminary data.</text>
</comment>
<dbReference type="InterPro" id="IPR005097">
    <property type="entry name" value="Sacchrp_dh_NADP-bd"/>
</dbReference>
<dbReference type="InterPro" id="IPR036291">
    <property type="entry name" value="NAD(P)-bd_dom_sf"/>
</dbReference>
<dbReference type="PANTHER" id="PTHR12286">
    <property type="entry name" value="SACCHAROPINE DEHYDROGENASE-LIKE OXIDOREDUCTASE"/>
    <property type="match status" value="1"/>
</dbReference>
<protein>
    <submittedName>
        <fullName evidence="2">Saccharopine dehydrogenase family protein</fullName>
    </submittedName>
</protein>
<dbReference type="EMBL" id="JBHSDR010000003">
    <property type="protein sequence ID" value="MFC4293740.1"/>
    <property type="molecule type" value="Genomic_DNA"/>
</dbReference>